<dbReference type="GO" id="GO:0003676">
    <property type="term" value="F:nucleic acid binding"/>
    <property type="evidence" value="ECO:0007669"/>
    <property type="project" value="InterPro"/>
</dbReference>
<name>A0AAW1TRD2_9CUCU</name>
<feature type="domain" description="Integrase catalytic" evidence="1">
    <location>
        <begin position="22"/>
        <end position="113"/>
    </location>
</feature>
<reference evidence="2 3" key="1">
    <citation type="submission" date="2023-03" db="EMBL/GenBank/DDBJ databases">
        <title>Genome insight into feeding habits of ladybird beetles.</title>
        <authorList>
            <person name="Li H.-S."/>
            <person name="Huang Y.-H."/>
            <person name="Pang H."/>
        </authorList>
    </citation>
    <scope>NUCLEOTIDE SEQUENCE [LARGE SCALE GENOMIC DNA]</scope>
    <source>
        <strain evidence="2">SYSU_2023b</strain>
        <tissue evidence="2">Whole body</tissue>
    </source>
</reference>
<dbReference type="AlphaFoldDB" id="A0AAW1TRD2"/>
<dbReference type="GO" id="GO:0015074">
    <property type="term" value="P:DNA integration"/>
    <property type="evidence" value="ECO:0007669"/>
    <property type="project" value="InterPro"/>
</dbReference>
<evidence type="ECO:0000259" key="1">
    <source>
        <dbReference type="PROSITE" id="PS50994"/>
    </source>
</evidence>
<dbReference type="PANTHER" id="PTHR37984">
    <property type="entry name" value="PROTEIN CBG26694"/>
    <property type="match status" value="1"/>
</dbReference>
<dbReference type="InterPro" id="IPR001584">
    <property type="entry name" value="Integrase_cat-core"/>
</dbReference>
<dbReference type="Proteomes" id="UP001431783">
    <property type="component" value="Unassembled WGS sequence"/>
</dbReference>
<gene>
    <name evidence="2" type="ORF">WA026_009954</name>
</gene>
<dbReference type="InterPro" id="IPR012337">
    <property type="entry name" value="RNaseH-like_sf"/>
</dbReference>
<evidence type="ECO:0000313" key="3">
    <source>
        <dbReference type="Proteomes" id="UP001431783"/>
    </source>
</evidence>
<dbReference type="EMBL" id="JARQZJ010000004">
    <property type="protein sequence ID" value="KAK9870993.1"/>
    <property type="molecule type" value="Genomic_DNA"/>
</dbReference>
<proteinExistence type="predicted"/>
<protein>
    <recommendedName>
        <fullName evidence="1">Integrase catalytic domain-containing protein</fullName>
    </recommendedName>
</protein>
<dbReference type="PANTHER" id="PTHR37984:SF15">
    <property type="entry name" value="INTEGRASE CATALYTIC DOMAIN-CONTAINING PROTEIN"/>
    <property type="match status" value="1"/>
</dbReference>
<dbReference type="SUPFAM" id="SSF53098">
    <property type="entry name" value="Ribonuclease H-like"/>
    <property type="match status" value="1"/>
</dbReference>
<dbReference type="Gene3D" id="3.30.420.10">
    <property type="entry name" value="Ribonuclease H-like superfamily/Ribonuclease H"/>
    <property type="match status" value="1"/>
</dbReference>
<dbReference type="InterPro" id="IPR050951">
    <property type="entry name" value="Retrovirus_Pol_polyprotein"/>
</dbReference>
<organism evidence="2 3">
    <name type="scientific">Henosepilachna vigintioctopunctata</name>
    <dbReference type="NCBI Taxonomy" id="420089"/>
    <lineage>
        <taxon>Eukaryota</taxon>
        <taxon>Metazoa</taxon>
        <taxon>Ecdysozoa</taxon>
        <taxon>Arthropoda</taxon>
        <taxon>Hexapoda</taxon>
        <taxon>Insecta</taxon>
        <taxon>Pterygota</taxon>
        <taxon>Neoptera</taxon>
        <taxon>Endopterygota</taxon>
        <taxon>Coleoptera</taxon>
        <taxon>Polyphaga</taxon>
        <taxon>Cucujiformia</taxon>
        <taxon>Coccinelloidea</taxon>
        <taxon>Coccinellidae</taxon>
        <taxon>Epilachninae</taxon>
        <taxon>Epilachnini</taxon>
        <taxon>Henosepilachna</taxon>
    </lineage>
</organism>
<evidence type="ECO:0000313" key="2">
    <source>
        <dbReference type="EMBL" id="KAK9870993.1"/>
    </source>
</evidence>
<dbReference type="InterPro" id="IPR036397">
    <property type="entry name" value="RNaseH_sf"/>
</dbReference>
<dbReference type="Pfam" id="PF00665">
    <property type="entry name" value="rve"/>
    <property type="match status" value="1"/>
</dbReference>
<accession>A0AAW1TRD2</accession>
<sequence length="113" mass="13066">MVESMLSCRKAEFTLHSKFTHCQLKRFDHVHLDIVVPLPSSEDTSYYLTMTDEFIKWPEAILITDITADTIATKLYENWILLIAEPSRLTTDQGRQFKSNLLQQLAHAQGIQK</sequence>
<dbReference type="PROSITE" id="PS50994">
    <property type="entry name" value="INTEGRASE"/>
    <property type="match status" value="1"/>
</dbReference>
<keyword evidence="3" id="KW-1185">Reference proteome</keyword>
<comment type="caution">
    <text evidence="2">The sequence shown here is derived from an EMBL/GenBank/DDBJ whole genome shotgun (WGS) entry which is preliminary data.</text>
</comment>